<keyword evidence="3" id="KW-1185">Reference proteome</keyword>
<evidence type="ECO:0000313" key="2">
    <source>
        <dbReference type="EMBL" id="RFC63973.1"/>
    </source>
</evidence>
<organism evidence="2 3">
    <name type="scientific">Mesorhizobium denitrificans</name>
    <dbReference type="NCBI Taxonomy" id="2294114"/>
    <lineage>
        <taxon>Bacteria</taxon>
        <taxon>Pseudomonadati</taxon>
        <taxon>Pseudomonadota</taxon>
        <taxon>Alphaproteobacteria</taxon>
        <taxon>Hyphomicrobiales</taxon>
        <taxon>Phyllobacteriaceae</taxon>
        <taxon>Mesorhizobium</taxon>
    </lineage>
</organism>
<gene>
    <name evidence="2" type="ORF">DY251_19835</name>
</gene>
<name>A0A371X424_9HYPH</name>
<dbReference type="InterPro" id="IPR007235">
    <property type="entry name" value="Glyco_trans_28_C"/>
</dbReference>
<dbReference type="RefSeq" id="WP_116625674.1">
    <property type="nucleotide sequence ID" value="NZ_QURN01000021.1"/>
</dbReference>
<dbReference type="AlphaFoldDB" id="A0A371X424"/>
<keyword evidence="2" id="KW-0808">Transferase</keyword>
<dbReference type="GO" id="GO:0016758">
    <property type="term" value="F:hexosyltransferase activity"/>
    <property type="evidence" value="ECO:0007669"/>
    <property type="project" value="InterPro"/>
</dbReference>
<dbReference type="Proteomes" id="UP000262379">
    <property type="component" value="Unassembled WGS sequence"/>
</dbReference>
<protein>
    <submittedName>
        <fullName evidence="2">Glycosyl transferase</fullName>
    </submittedName>
</protein>
<dbReference type="EMBL" id="QURN01000021">
    <property type="protein sequence ID" value="RFC63973.1"/>
    <property type="molecule type" value="Genomic_DNA"/>
</dbReference>
<dbReference type="PANTHER" id="PTHR21015">
    <property type="entry name" value="UDP-N-ACETYLGLUCOSAMINE--N-ACETYLMURAMYL-(PENTAPEPTIDE) PYROPHOSPHORYL-UNDECAPRENOL N-ACETYLGLUCOSAMINE TRANSFERASE 1"/>
    <property type="match status" value="1"/>
</dbReference>
<evidence type="ECO:0000313" key="3">
    <source>
        <dbReference type="Proteomes" id="UP000262379"/>
    </source>
</evidence>
<proteinExistence type="predicted"/>
<accession>A0A371X424</accession>
<dbReference type="PANTHER" id="PTHR21015:SF28">
    <property type="entry name" value="SLL1722 PROTEIN"/>
    <property type="match status" value="1"/>
</dbReference>
<sequence length="380" mass="40877">MSGPRVLFYVQHLLGIGHLARASRIASALQAAGFDLTLVTGGTAVDGFPAPDIRHFALAPVIASEGFSGLAQPDGTPVDDAFLARRREQLLAIFAELHPDIVITEAFPFGRRQMRFELLPLLDAIEARADRPMLSASIRDIMQERVKPGRNEETAELVREHFDLVLVHGDERFAKLEETFPLAGSIADRIEYTGLVAGPPPEPTTERFDVLVSAGGGAAGRALVEATAGAARSASRSQQWALITGPNLPQADFDAALRNAPAHLSIYRFRRDFSSLLTGAELSVSQAGYNTVCDILRAGCRSLLVPFAAGGETEQTSRAERLAAMGLASVLTEAELTADSLSSAIQNELSKPRPPSNALDLDGAKKTADALRKRWTTFRK</sequence>
<reference evidence="3" key="1">
    <citation type="submission" date="2018-08" db="EMBL/GenBank/DDBJ databases">
        <authorList>
            <person name="Im W.T."/>
        </authorList>
    </citation>
    <scope>NUCLEOTIDE SEQUENCE [LARGE SCALE GENOMIC DNA]</scope>
    <source>
        <strain evidence="3">LA-28</strain>
    </source>
</reference>
<evidence type="ECO:0000259" key="1">
    <source>
        <dbReference type="Pfam" id="PF04101"/>
    </source>
</evidence>
<dbReference type="Gene3D" id="3.40.50.2000">
    <property type="entry name" value="Glycogen Phosphorylase B"/>
    <property type="match status" value="1"/>
</dbReference>
<dbReference type="Pfam" id="PF04101">
    <property type="entry name" value="Glyco_tran_28_C"/>
    <property type="match status" value="1"/>
</dbReference>
<feature type="domain" description="Glycosyl transferase family 28 C-terminal" evidence="1">
    <location>
        <begin position="215"/>
        <end position="353"/>
    </location>
</feature>
<comment type="caution">
    <text evidence="2">The sequence shown here is derived from an EMBL/GenBank/DDBJ whole genome shotgun (WGS) entry which is preliminary data.</text>
</comment>
<dbReference type="SUPFAM" id="SSF53756">
    <property type="entry name" value="UDP-Glycosyltransferase/glycogen phosphorylase"/>
    <property type="match status" value="1"/>
</dbReference>